<name>A0A916N5N3_9BACT</name>
<dbReference type="Proteomes" id="UP000680038">
    <property type="component" value="Unassembled WGS sequence"/>
</dbReference>
<organism evidence="1 2">
    <name type="scientific">Dyadobacter helix</name>
    <dbReference type="NCBI Taxonomy" id="2822344"/>
    <lineage>
        <taxon>Bacteria</taxon>
        <taxon>Pseudomonadati</taxon>
        <taxon>Bacteroidota</taxon>
        <taxon>Cytophagia</taxon>
        <taxon>Cytophagales</taxon>
        <taxon>Spirosomataceae</taxon>
        <taxon>Dyadobacter</taxon>
    </lineage>
</organism>
<comment type="caution">
    <text evidence="1">The sequence shown here is derived from an EMBL/GenBank/DDBJ whole genome shotgun (WGS) entry which is preliminary data.</text>
</comment>
<sequence>MLSCFYSDIPVFNNTGIRPKWTVKNLKSVYFIKFKSEKENDEITDNG</sequence>
<dbReference type="AlphaFoldDB" id="A0A916N5N3"/>
<gene>
    <name evidence="1" type="ORF">DYBT9275_02147</name>
</gene>
<reference evidence="1" key="1">
    <citation type="submission" date="2021-04" db="EMBL/GenBank/DDBJ databases">
        <authorList>
            <person name="Rodrigo-Torres L."/>
            <person name="Arahal R. D."/>
            <person name="Lucena T."/>
        </authorList>
    </citation>
    <scope>NUCLEOTIDE SEQUENCE</scope>
    <source>
        <strain evidence="1">CECT 9275</strain>
    </source>
</reference>
<evidence type="ECO:0000313" key="2">
    <source>
        <dbReference type="Proteomes" id="UP000680038"/>
    </source>
</evidence>
<evidence type="ECO:0000313" key="1">
    <source>
        <dbReference type="EMBL" id="CAG4999076.1"/>
    </source>
</evidence>
<proteinExistence type="predicted"/>
<keyword evidence="2" id="KW-1185">Reference proteome</keyword>
<accession>A0A916N5N3</accession>
<protein>
    <submittedName>
        <fullName evidence="1">Uncharacterized protein</fullName>
    </submittedName>
</protein>
<dbReference type="EMBL" id="CAJRAF010000002">
    <property type="protein sequence ID" value="CAG4999076.1"/>
    <property type="molecule type" value="Genomic_DNA"/>
</dbReference>